<dbReference type="PANTHER" id="PTHR38926">
    <property type="entry name" value="F-BOX DOMAIN CONTAINING PROTEIN, EXPRESSED"/>
    <property type="match status" value="1"/>
</dbReference>
<keyword evidence="2" id="KW-1185">Reference proteome</keyword>
<proteinExistence type="predicted"/>
<sequence>MKMLKELYVQILPHPIALATRLRGLHLIDVSIPEKRLVETLKKFPMLDELEISRCTHVYQYNIVERVGKACPQLKSFIFDNAAYVPSLLECNDVAALAIAKHFKQLRRLRLFANRLTSIGLFAIIDNCLDLEYLDIRYCFNVNFLDGSLKNKCVRIKELRMPNDSIADYEYRFDEDVAKGSYLNLYSSDTEYYCM</sequence>
<reference evidence="1 2" key="1">
    <citation type="journal article" date="2022" name="Nat. Plants">
        <title>Genomes of leafy and leafless Platanthera orchids illuminate the evolution of mycoheterotrophy.</title>
        <authorList>
            <person name="Li M.H."/>
            <person name="Liu K.W."/>
            <person name="Li Z."/>
            <person name="Lu H.C."/>
            <person name="Ye Q.L."/>
            <person name="Zhang D."/>
            <person name="Wang J.Y."/>
            <person name="Li Y.F."/>
            <person name="Zhong Z.M."/>
            <person name="Liu X."/>
            <person name="Yu X."/>
            <person name="Liu D.K."/>
            <person name="Tu X.D."/>
            <person name="Liu B."/>
            <person name="Hao Y."/>
            <person name="Liao X.Y."/>
            <person name="Jiang Y.T."/>
            <person name="Sun W.H."/>
            <person name="Chen J."/>
            <person name="Chen Y.Q."/>
            <person name="Ai Y."/>
            <person name="Zhai J.W."/>
            <person name="Wu S.S."/>
            <person name="Zhou Z."/>
            <person name="Hsiao Y.Y."/>
            <person name="Wu W.L."/>
            <person name="Chen Y.Y."/>
            <person name="Lin Y.F."/>
            <person name="Hsu J.L."/>
            <person name="Li C.Y."/>
            <person name="Wang Z.W."/>
            <person name="Zhao X."/>
            <person name="Zhong W.Y."/>
            <person name="Ma X.K."/>
            <person name="Ma L."/>
            <person name="Huang J."/>
            <person name="Chen G.Z."/>
            <person name="Huang M.Z."/>
            <person name="Huang L."/>
            <person name="Peng D.H."/>
            <person name="Luo Y.B."/>
            <person name="Zou S.Q."/>
            <person name="Chen S.P."/>
            <person name="Lan S."/>
            <person name="Tsai W.C."/>
            <person name="Van de Peer Y."/>
            <person name="Liu Z.J."/>
        </authorList>
    </citation>
    <scope>NUCLEOTIDE SEQUENCE [LARGE SCALE GENOMIC DNA]</scope>
    <source>
        <strain evidence="1">Lor288</strain>
    </source>
</reference>
<dbReference type="EMBL" id="JBBWWR010000016">
    <property type="protein sequence ID" value="KAK8947966.1"/>
    <property type="molecule type" value="Genomic_DNA"/>
</dbReference>
<dbReference type="PANTHER" id="PTHR38926:SF2">
    <property type="entry name" value="F-BOX_LRR-REPEAT PROTEIN 21-RELATED"/>
    <property type="match status" value="1"/>
</dbReference>
<evidence type="ECO:0000313" key="1">
    <source>
        <dbReference type="EMBL" id="KAK8947966.1"/>
    </source>
</evidence>
<organism evidence="1 2">
    <name type="scientific">Platanthera guangdongensis</name>
    <dbReference type="NCBI Taxonomy" id="2320717"/>
    <lineage>
        <taxon>Eukaryota</taxon>
        <taxon>Viridiplantae</taxon>
        <taxon>Streptophyta</taxon>
        <taxon>Embryophyta</taxon>
        <taxon>Tracheophyta</taxon>
        <taxon>Spermatophyta</taxon>
        <taxon>Magnoliopsida</taxon>
        <taxon>Liliopsida</taxon>
        <taxon>Asparagales</taxon>
        <taxon>Orchidaceae</taxon>
        <taxon>Orchidoideae</taxon>
        <taxon>Orchideae</taxon>
        <taxon>Orchidinae</taxon>
        <taxon>Platanthera</taxon>
    </lineage>
</organism>
<dbReference type="Proteomes" id="UP001412067">
    <property type="component" value="Unassembled WGS sequence"/>
</dbReference>
<name>A0ABR2LRB2_9ASPA</name>
<dbReference type="Gene3D" id="3.80.10.10">
    <property type="entry name" value="Ribonuclease Inhibitor"/>
    <property type="match status" value="1"/>
</dbReference>
<accession>A0ABR2LRB2</accession>
<dbReference type="InterPro" id="IPR032675">
    <property type="entry name" value="LRR_dom_sf"/>
</dbReference>
<gene>
    <name evidence="1" type="ORF">KSP40_PGU018792</name>
</gene>
<comment type="caution">
    <text evidence="1">The sequence shown here is derived from an EMBL/GenBank/DDBJ whole genome shotgun (WGS) entry which is preliminary data.</text>
</comment>
<dbReference type="SUPFAM" id="SSF52047">
    <property type="entry name" value="RNI-like"/>
    <property type="match status" value="1"/>
</dbReference>
<protein>
    <submittedName>
        <fullName evidence="1">F-box protein</fullName>
    </submittedName>
</protein>
<evidence type="ECO:0000313" key="2">
    <source>
        <dbReference type="Proteomes" id="UP001412067"/>
    </source>
</evidence>